<gene>
    <name evidence="13" type="ORF">W97_05698</name>
</gene>
<evidence type="ECO:0000313" key="13">
    <source>
        <dbReference type="EMBL" id="EON66305.1"/>
    </source>
</evidence>
<dbReference type="EC" id="3.6.4.13" evidence="1"/>
<evidence type="ECO:0000259" key="12">
    <source>
        <dbReference type="PROSITE" id="PS51195"/>
    </source>
</evidence>
<dbReference type="InterPro" id="IPR014014">
    <property type="entry name" value="RNA_helicase_DEAD_Q_motif"/>
</dbReference>
<feature type="region of interest" description="Disordered" evidence="9">
    <location>
        <begin position="592"/>
        <end position="652"/>
    </location>
</feature>
<feature type="domain" description="Helicase ATP-binding" evidence="10">
    <location>
        <begin position="214"/>
        <end position="410"/>
    </location>
</feature>
<dbReference type="FunFam" id="3.40.50.300:FF:000008">
    <property type="entry name" value="ATP-dependent RNA helicase RhlB"/>
    <property type="match status" value="1"/>
</dbReference>
<sequence length="652" mass="71531">MSDKWDLNPKEDAPEEGSTTPPSDDEGTNNAANANKGADDDGADANVADANGADANGADDKNANDAGDSNGAGEDDAGDNGAGENIDAREKARLHGFVERTPYDYSVYATGRKDDDADREEPAWLANAAVYEWNDDYGDVGPAIPELEIELFGSDYRMQAGTKFDAFKYEVTVEAPEPVHLIREFANAGLHPVMLENIKLCGYRFPTPIQMYCIPAILAGTDVVGIAQTGSGKTGAYFIPILSRLMGKAKKLAAPRPNPRTYNPATDRVRAEPLVLVICPARELAVQIFDEARRLCYRSLLRPAVVYGGVPLRLQLEELGRGCDVLIATPGRLKALMDKPGVLSLNRVKFTIIDEADEMLQDDWEEDMKRILAGADVNADDDHTYMMFSATFPKEARKLAKRYMMDDHVRIRVGRTGSTHTNITQKIVYVDDSAKRQALYDLLFSLPPARTLIFVNSRRMADLLDDYLFNLELPSTSIHSDRTQAEREDAIRAFRTGQMPIMVATGVTARGLDIKNVLHVINYDLPSAAHGGIDEYIHRIGRTARIGNEGLATSFYNDRNEDIADALVKILVETNQDVPDFLADRIPEGELVFDDDSDKDSVSSEDTDTKTAMPGDTATDAAGEIAEEPKWTAAEEPKWDGGNDTPAGDEAW</sequence>
<dbReference type="PROSITE" id="PS00039">
    <property type="entry name" value="DEAD_ATP_HELICASE"/>
    <property type="match status" value="1"/>
</dbReference>
<evidence type="ECO:0000256" key="1">
    <source>
        <dbReference type="ARBA" id="ARBA00012552"/>
    </source>
</evidence>
<reference evidence="14" key="1">
    <citation type="submission" date="2012-06" db="EMBL/GenBank/DDBJ databases">
        <title>The genome sequence of Coniosporium apollinis CBS 100218.</title>
        <authorList>
            <consortium name="The Broad Institute Genome Sequencing Platform"/>
            <person name="Cuomo C."/>
            <person name="Gorbushina A."/>
            <person name="Noack S."/>
            <person name="Walker B."/>
            <person name="Young S.K."/>
            <person name="Zeng Q."/>
            <person name="Gargeya S."/>
            <person name="Fitzgerald M."/>
            <person name="Haas B."/>
            <person name="Abouelleil A."/>
            <person name="Alvarado L."/>
            <person name="Arachchi H.M."/>
            <person name="Berlin A.M."/>
            <person name="Chapman S.B."/>
            <person name="Goldberg J."/>
            <person name="Griggs A."/>
            <person name="Gujja S."/>
            <person name="Hansen M."/>
            <person name="Howarth C."/>
            <person name="Imamovic A."/>
            <person name="Larimer J."/>
            <person name="McCowan C."/>
            <person name="Montmayeur A."/>
            <person name="Murphy C."/>
            <person name="Neiman D."/>
            <person name="Pearson M."/>
            <person name="Priest M."/>
            <person name="Roberts A."/>
            <person name="Saif S."/>
            <person name="Shea T."/>
            <person name="Sisk P."/>
            <person name="Sykes S."/>
            <person name="Wortman J."/>
            <person name="Nusbaum C."/>
            <person name="Birren B."/>
        </authorList>
    </citation>
    <scope>NUCLEOTIDE SEQUENCE [LARGE SCALE GENOMIC DNA]</scope>
    <source>
        <strain evidence="14">CBS 100218</strain>
    </source>
</reference>
<protein>
    <recommendedName>
        <fullName evidence="1">RNA helicase</fullName>
        <ecNumber evidence="1">3.6.4.13</ecNumber>
    </recommendedName>
</protein>
<dbReference type="SMART" id="SM00490">
    <property type="entry name" value="HELICc"/>
    <property type="match status" value="1"/>
</dbReference>
<keyword evidence="4 8" id="KW-0347">Helicase</keyword>
<dbReference type="PANTHER" id="PTHR47958">
    <property type="entry name" value="ATP-DEPENDENT RNA HELICASE DBP3"/>
    <property type="match status" value="1"/>
</dbReference>
<evidence type="ECO:0000256" key="4">
    <source>
        <dbReference type="ARBA" id="ARBA00022806"/>
    </source>
</evidence>
<dbReference type="InterPro" id="IPR027417">
    <property type="entry name" value="P-loop_NTPase"/>
</dbReference>
<evidence type="ECO:0000256" key="5">
    <source>
        <dbReference type="ARBA" id="ARBA00022840"/>
    </source>
</evidence>
<evidence type="ECO:0000313" key="14">
    <source>
        <dbReference type="Proteomes" id="UP000016924"/>
    </source>
</evidence>
<feature type="domain" description="DEAD-box RNA helicase Q" evidence="12">
    <location>
        <begin position="183"/>
        <end position="211"/>
    </location>
</feature>
<comment type="similarity">
    <text evidence="8">Belongs to the DEAD box helicase family.</text>
</comment>
<dbReference type="Pfam" id="PF00271">
    <property type="entry name" value="Helicase_C"/>
    <property type="match status" value="1"/>
</dbReference>
<accession>R7YWJ1</accession>
<keyword evidence="14" id="KW-1185">Reference proteome</keyword>
<comment type="catalytic activity">
    <reaction evidence="6">
        <text>ATP + H2O = ADP + phosphate + H(+)</text>
        <dbReference type="Rhea" id="RHEA:13065"/>
        <dbReference type="ChEBI" id="CHEBI:15377"/>
        <dbReference type="ChEBI" id="CHEBI:15378"/>
        <dbReference type="ChEBI" id="CHEBI:30616"/>
        <dbReference type="ChEBI" id="CHEBI:43474"/>
        <dbReference type="ChEBI" id="CHEBI:456216"/>
        <dbReference type="EC" id="3.6.4.13"/>
    </reaction>
</comment>
<dbReference type="GeneID" id="19903009"/>
<evidence type="ECO:0000259" key="10">
    <source>
        <dbReference type="PROSITE" id="PS51192"/>
    </source>
</evidence>
<evidence type="ECO:0000256" key="3">
    <source>
        <dbReference type="ARBA" id="ARBA00022801"/>
    </source>
</evidence>
<dbReference type="PROSITE" id="PS51194">
    <property type="entry name" value="HELICASE_CTER"/>
    <property type="match status" value="1"/>
</dbReference>
<dbReference type="OrthoDB" id="196131at2759"/>
<feature type="compositionally biased region" description="Basic and acidic residues" evidence="9">
    <location>
        <begin position="1"/>
        <end position="12"/>
    </location>
</feature>
<dbReference type="SMART" id="SM00487">
    <property type="entry name" value="DEXDc"/>
    <property type="match status" value="1"/>
</dbReference>
<dbReference type="InterPro" id="IPR014001">
    <property type="entry name" value="Helicase_ATP-bd"/>
</dbReference>
<dbReference type="OMA" id="HPIMREN"/>
<keyword evidence="5 8" id="KW-0067">ATP-binding</keyword>
<feature type="compositionally biased region" description="Basic and acidic residues" evidence="9">
    <location>
        <begin position="627"/>
        <end position="641"/>
    </location>
</feature>
<dbReference type="InterPro" id="IPR000629">
    <property type="entry name" value="RNA-helicase_DEAD-box_CS"/>
</dbReference>
<dbReference type="GO" id="GO:0003724">
    <property type="term" value="F:RNA helicase activity"/>
    <property type="evidence" value="ECO:0007669"/>
    <property type="project" value="UniProtKB-EC"/>
</dbReference>
<dbReference type="Gene3D" id="3.40.50.300">
    <property type="entry name" value="P-loop containing nucleotide triphosphate hydrolases"/>
    <property type="match status" value="2"/>
</dbReference>
<feature type="region of interest" description="Disordered" evidence="9">
    <location>
        <begin position="1"/>
        <end position="84"/>
    </location>
</feature>
<dbReference type="EMBL" id="JH767579">
    <property type="protein sequence ID" value="EON66305.1"/>
    <property type="molecule type" value="Genomic_DNA"/>
</dbReference>
<evidence type="ECO:0000256" key="7">
    <source>
        <dbReference type="PROSITE-ProRule" id="PRU00552"/>
    </source>
</evidence>
<evidence type="ECO:0000256" key="6">
    <source>
        <dbReference type="ARBA" id="ARBA00047984"/>
    </source>
</evidence>
<dbReference type="InterPro" id="IPR001650">
    <property type="entry name" value="Helicase_C-like"/>
</dbReference>
<dbReference type="CDD" id="cd18787">
    <property type="entry name" value="SF2_C_DEAD"/>
    <property type="match status" value="1"/>
</dbReference>
<feature type="domain" description="Helicase C-terminal" evidence="11">
    <location>
        <begin position="438"/>
        <end position="586"/>
    </location>
</feature>
<dbReference type="Proteomes" id="UP000016924">
    <property type="component" value="Unassembled WGS sequence"/>
</dbReference>
<evidence type="ECO:0000256" key="8">
    <source>
        <dbReference type="RuleBase" id="RU000492"/>
    </source>
</evidence>
<evidence type="ECO:0000256" key="9">
    <source>
        <dbReference type="SAM" id="MobiDB-lite"/>
    </source>
</evidence>
<proteinExistence type="inferred from homology"/>
<dbReference type="HOGENOM" id="CLU_003041_1_5_1"/>
<dbReference type="AlphaFoldDB" id="R7YWJ1"/>
<dbReference type="STRING" id="1168221.R7YWJ1"/>
<feature type="compositionally biased region" description="Low complexity" evidence="9">
    <location>
        <begin position="44"/>
        <end position="56"/>
    </location>
</feature>
<dbReference type="InterPro" id="IPR011545">
    <property type="entry name" value="DEAD/DEAH_box_helicase_dom"/>
</dbReference>
<dbReference type="GO" id="GO:0003676">
    <property type="term" value="F:nucleic acid binding"/>
    <property type="evidence" value="ECO:0007669"/>
    <property type="project" value="InterPro"/>
</dbReference>
<feature type="short sequence motif" description="Q motif" evidence="7">
    <location>
        <begin position="183"/>
        <end position="211"/>
    </location>
</feature>
<keyword evidence="2 8" id="KW-0547">Nucleotide-binding</keyword>
<dbReference type="GO" id="GO:0005524">
    <property type="term" value="F:ATP binding"/>
    <property type="evidence" value="ECO:0007669"/>
    <property type="project" value="UniProtKB-KW"/>
</dbReference>
<evidence type="ECO:0000259" key="11">
    <source>
        <dbReference type="PROSITE" id="PS51194"/>
    </source>
</evidence>
<name>R7YWJ1_CONA1</name>
<evidence type="ECO:0000256" key="2">
    <source>
        <dbReference type="ARBA" id="ARBA00022741"/>
    </source>
</evidence>
<dbReference type="SUPFAM" id="SSF52540">
    <property type="entry name" value="P-loop containing nucleoside triphosphate hydrolases"/>
    <property type="match status" value="1"/>
</dbReference>
<dbReference type="Pfam" id="PF00270">
    <property type="entry name" value="DEAD"/>
    <property type="match status" value="1"/>
</dbReference>
<dbReference type="eggNOG" id="KOG0335">
    <property type="taxonomic scope" value="Eukaryota"/>
</dbReference>
<dbReference type="RefSeq" id="XP_007781622.1">
    <property type="nucleotide sequence ID" value="XM_007783432.1"/>
</dbReference>
<dbReference type="PROSITE" id="PS51195">
    <property type="entry name" value="Q_MOTIF"/>
    <property type="match status" value="1"/>
</dbReference>
<organism evidence="13 14">
    <name type="scientific">Coniosporium apollinis (strain CBS 100218)</name>
    <name type="common">Rock-inhabiting black yeast</name>
    <dbReference type="NCBI Taxonomy" id="1168221"/>
    <lineage>
        <taxon>Eukaryota</taxon>
        <taxon>Fungi</taxon>
        <taxon>Dikarya</taxon>
        <taxon>Ascomycota</taxon>
        <taxon>Pezizomycotina</taxon>
        <taxon>Dothideomycetes</taxon>
        <taxon>Dothideomycetes incertae sedis</taxon>
        <taxon>Coniosporium</taxon>
    </lineage>
</organism>
<keyword evidence="3 8" id="KW-0378">Hydrolase</keyword>
<feature type="compositionally biased region" description="Acidic residues" evidence="9">
    <location>
        <begin position="592"/>
        <end position="606"/>
    </location>
</feature>
<dbReference type="PROSITE" id="PS51192">
    <property type="entry name" value="HELICASE_ATP_BIND_1"/>
    <property type="match status" value="1"/>
</dbReference>
<dbReference type="GO" id="GO:0016787">
    <property type="term" value="F:hydrolase activity"/>
    <property type="evidence" value="ECO:0007669"/>
    <property type="project" value="UniProtKB-KW"/>
</dbReference>